<dbReference type="EMBL" id="JAAOXG010000056">
    <property type="protein sequence ID" value="NNJ32329.1"/>
    <property type="molecule type" value="Genomic_DNA"/>
</dbReference>
<evidence type="ECO:0000313" key="6">
    <source>
        <dbReference type="Proteomes" id="UP000539052"/>
    </source>
</evidence>
<sequence>MITSSANGKVKQVMNLIKKAKTRNESGLFVAEGLRIFKEIPREQIDSIFVSESFLKEEEKKHLIGGMKYEVLTDEVFQVMSDTKTPQGILALVKQHAYTPEDLTRVPGPAFLMILENIQDPGNLGTIIRAGEGAGITGVLMNSTTADIYNPKVIRSTMGSVFRVPFAYTDNLADSILQLKKKGIKLYAAHLNGRNNYEKEDYTVDTGFLIGNEANGLTEDTARLADAYIKIPMMGSVESLNAAVAASVLMFETARQRRS</sequence>
<keyword evidence="3" id="KW-0808">Transferase</keyword>
<dbReference type="SUPFAM" id="SSF75217">
    <property type="entry name" value="alpha/beta knot"/>
    <property type="match status" value="1"/>
</dbReference>
<keyword evidence="2 5" id="KW-0489">Methyltransferase</keyword>
<accession>A0ABX1VX50</accession>
<dbReference type="Proteomes" id="UP000539052">
    <property type="component" value="Unassembled WGS sequence"/>
</dbReference>
<dbReference type="PANTHER" id="PTHR43191">
    <property type="entry name" value="RRNA METHYLTRANSFERASE 3"/>
    <property type="match status" value="1"/>
</dbReference>
<evidence type="ECO:0000313" key="5">
    <source>
        <dbReference type="EMBL" id="NNJ32329.1"/>
    </source>
</evidence>
<comment type="caution">
    <text evidence="5">The sequence shown here is derived from an EMBL/GenBank/DDBJ whole genome shotgun (WGS) entry which is preliminary data.</text>
</comment>
<dbReference type="CDD" id="cd18095">
    <property type="entry name" value="SpoU-like_rRNA-MTase"/>
    <property type="match status" value="1"/>
</dbReference>
<dbReference type="GO" id="GO:0008168">
    <property type="term" value="F:methyltransferase activity"/>
    <property type="evidence" value="ECO:0007669"/>
    <property type="project" value="UniProtKB-KW"/>
</dbReference>
<dbReference type="SUPFAM" id="SSF55315">
    <property type="entry name" value="L30e-like"/>
    <property type="match status" value="1"/>
</dbReference>
<organism evidence="5 6">
    <name type="scientific">Lacrimispora defluvii</name>
    <dbReference type="NCBI Taxonomy" id="2719233"/>
    <lineage>
        <taxon>Bacteria</taxon>
        <taxon>Bacillati</taxon>
        <taxon>Bacillota</taxon>
        <taxon>Clostridia</taxon>
        <taxon>Lachnospirales</taxon>
        <taxon>Lachnospiraceae</taxon>
        <taxon>Lacrimispora</taxon>
    </lineage>
</organism>
<evidence type="ECO:0000259" key="4">
    <source>
        <dbReference type="SMART" id="SM00967"/>
    </source>
</evidence>
<dbReference type="Pfam" id="PF00588">
    <property type="entry name" value="SpoU_methylase"/>
    <property type="match status" value="1"/>
</dbReference>
<name>A0ABX1VX50_9FIRM</name>
<dbReference type="RefSeq" id="WP_170823410.1">
    <property type="nucleotide sequence ID" value="NZ_JAAOXG010000056.1"/>
</dbReference>
<evidence type="ECO:0000256" key="3">
    <source>
        <dbReference type="ARBA" id="ARBA00022679"/>
    </source>
</evidence>
<dbReference type="Pfam" id="PF22435">
    <property type="entry name" value="MRM3-like_sub_bind"/>
    <property type="match status" value="1"/>
</dbReference>
<reference evidence="5 6" key="1">
    <citation type="submission" date="2020-03" db="EMBL/GenBank/DDBJ databases">
        <title>Genome Sequence of industrial isolate, B5A.</title>
        <authorList>
            <person name="Sharma S."/>
            <person name="Patil P.B."/>
            <person name="Korpole S."/>
        </authorList>
    </citation>
    <scope>NUCLEOTIDE SEQUENCE [LARGE SCALE GENOMIC DNA]</scope>
    <source>
        <strain evidence="5 6">PI-S10-B5A</strain>
    </source>
</reference>
<keyword evidence="6" id="KW-1185">Reference proteome</keyword>
<evidence type="ECO:0000256" key="2">
    <source>
        <dbReference type="ARBA" id="ARBA00022603"/>
    </source>
</evidence>
<dbReference type="InterPro" id="IPR053888">
    <property type="entry name" value="MRM3-like_sub_bind"/>
</dbReference>
<comment type="similarity">
    <text evidence="1">Belongs to the class IV-like SAM-binding methyltransferase superfamily. RNA methyltransferase TrmH family.</text>
</comment>
<gene>
    <name evidence="5" type="ORF">G9470_21425</name>
</gene>
<dbReference type="InterPro" id="IPR029026">
    <property type="entry name" value="tRNA_m1G_MTases_N"/>
</dbReference>
<dbReference type="InterPro" id="IPR013123">
    <property type="entry name" value="SpoU_subst-bd"/>
</dbReference>
<dbReference type="GO" id="GO:0032259">
    <property type="term" value="P:methylation"/>
    <property type="evidence" value="ECO:0007669"/>
    <property type="project" value="UniProtKB-KW"/>
</dbReference>
<dbReference type="SMART" id="SM00967">
    <property type="entry name" value="SpoU_sub_bind"/>
    <property type="match status" value="1"/>
</dbReference>
<dbReference type="InterPro" id="IPR029064">
    <property type="entry name" value="Ribosomal_eL30-like_sf"/>
</dbReference>
<dbReference type="PANTHER" id="PTHR43191:SF2">
    <property type="entry name" value="RRNA METHYLTRANSFERASE 3, MITOCHONDRIAL"/>
    <property type="match status" value="1"/>
</dbReference>
<dbReference type="InterPro" id="IPR029028">
    <property type="entry name" value="Alpha/beta_knot_MTases"/>
</dbReference>
<dbReference type="Gene3D" id="3.40.1280.10">
    <property type="match status" value="1"/>
</dbReference>
<dbReference type="InterPro" id="IPR001537">
    <property type="entry name" value="SpoU_MeTrfase"/>
</dbReference>
<feature type="domain" description="RNA 2-O ribose methyltransferase substrate binding" evidence="4">
    <location>
        <begin position="30"/>
        <end position="99"/>
    </location>
</feature>
<dbReference type="InterPro" id="IPR051259">
    <property type="entry name" value="rRNA_Methyltransferase"/>
</dbReference>
<proteinExistence type="inferred from homology"/>
<dbReference type="Gene3D" id="3.30.1330.30">
    <property type="match status" value="1"/>
</dbReference>
<evidence type="ECO:0000256" key="1">
    <source>
        <dbReference type="ARBA" id="ARBA00007228"/>
    </source>
</evidence>
<protein>
    <submittedName>
        <fullName evidence="5">RNA methyltransferase</fullName>
    </submittedName>
</protein>